<accession>A0ABX1WMA2</accession>
<evidence type="ECO:0000259" key="1">
    <source>
        <dbReference type="Pfam" id="PF00535"/>
    </source>
</evidence>
<dbReference type="InterPro" id="IPR001173">
    <property type="entry name" value="Glyco_trans_2-like"/>
</dbReference>
<organism evidence="2 3">
    <name type="scientific">Empedobacter stercoris</name>
    <dbReference type="NCBI Taxonomy" id="1628248"/>
    <lineage>
        <taxon>Bacteria</taxon>
        <taxon>Pseudomonadati</taxon>
        <taxon>Bacteroidota</taxon>
        <taxon>Flavobacteriia</taxon>
        <taxon>Flavobacteriales</taxon>
        <taxon>Weeksellaceae</taxon>
        <taxon>Empedobacter</taxon>
    </lineage>
</organism>
<dbReference type="SUPFAM" id="SSF53448">
    <property type="entry name" value="Nucleotide-diphospho-sugar transferases"/>
    <property type="match status" value="1"/>
</dbReference>
<dbReference type="PANTHER" id="PTHR43179">
    <property type="entry name" value="RHAMNOSYLTRANSFERASE WBBL"/>
    <property type="match status" value="1"/>
</dbReference>
<reference evidence="2 3" key="1">
    <citation type="submission" date="2020-05" db="EMBL/GenBank/DDBJ databases">
        <title>Tigecycline resistant gene in Empedobacter stercoris.</title>
        <authorList>
            <person name="Chen Y."/>
            <person name="Cheng Y."/>
            <person name="Zhou K."/>
        </authorList>
    </citation>
    <scope>NUCLEOTIDE SEQUENCE [LARGE SCALE GENOMIC DNA]</scope>
    <source>
        <strain evidence="2 3">ES202</strain>
    </source>
</reference>
<feature type="domain" description="Glycosyltransferase 2-like" evidence="1">
    <location>
        <begin position="6"/>
        <end position="179"/>
    </location>
</feature>
<proteinExistence type="predicted"/>
<comment type="caution">
    <text evidence="2">The sequence shown here is derived from an EMBL/GenBank/DDBJ whole genome shotgun (WGS) entry which is preliminary data.</text>
</comment>
<dbReference type="InterPro" id="IPR029044">
    <property type="entry name" value="Nucleotide-diphossugar_trans"/>
</dbReference>
<evidence type="ECO:0000313" key="3">
    <source>
        <dbReference type="Proteomes" id="UP000580344"/>
    </source>
</evidence>
<dbReference type="Pfam" id="PF00535">
    <property type="entry name" value="Glycos_transf_2"/>
    <property type="match status" value="1"/>
</dbReference>
<dbReference type="EMBL" id="JABFOQ010000014">
    <property type="protein sequence ID" value="NOJ75628.1"/>
    <property type="molecule type" value="Genomic_DNA"/>
</dbReference>
<keyword evidence="3" id="KW-1185">Reference proteome</keyword>
<dbReference type="PANTHER" id="PTHR43179:SF7">
    <property type="entry name" value="RHAMNOSYLTRANSFERASE WBBL"/>
    <property type="match status" value="1"/>
</dbReference>
<gene>
    <name evidence="2" type="ORF">HMH06_07275</name>
</gene>
<name>A0ABX1WMA2_9FLAO</name>
<dbReference type="Proteomes" id="UP000580344">
    <property type="component" value="Unassembled WGS sequence"/>
</dbReference>
<evidence type="ECO:0000313" key="2">
    <source>
        <dbReference type="EMBL" id="NOJ75628.1"/>
    </source>
</evidence>
<dbReference type="RefSeq" id="WP_171622943.1">
    <property type="nucleotide sequence ID" value="NZ_JABFOQ010000014.1"/>
</dbReference>
<sequence length="268" mass="30681">MEKDLSIIIVNYNGKKYFEECIQSIQNKISSINYEIIVFDNNSNDDSIAYLNNRFPEIITIKSEKNLGFGLGNNEAIKHAKADTILLLNNDTIILDDFSELINFVKSNPKAGAIGINMLDKNKSYLIPGGKFPNINSCFKIKNGAYSGDFQTGNFTNPYYKVDWIGGSFMLMRKEIFENVNGFDKDYFMYVEDVDLCKKITEKGYQNYFFSQYAYIHFVGFNPKKNPLLIKGYRTYLSKHTHGLNYVLCSIALTINSLVKNIKLIISK</sequence>
<dbReference type="CDD" id="cd04186">
    <property type="entry name" value="GT_2_like_c"/>
    <property type="match status" value="1"/>
</dbReference>
<protein>
    <submittedName>
        <fullName evidence="2">Glycosyltransferase family 2 protein</fullName>
    </submittedName>
</protein>
<dbReference type="Gene3D" id="3.90.550.10">
    <property type="entry name" value="Spore Coat Polysaccharide Biosynthesis Protein SpsA, Chain A"/>
    <property type="match status" value="1"/>
</dbReference>